<evidence type="ECO:0000313" key="4">
    <source>
        <dbReference type="Proteomes" id="UP001526246"/>
    </source>
</evidence>
<dbReference type="SUPFAM" id="SSF75005">
    <property type="entry name" value="Arabinanase/levansucrase/invertase"/>
    <property type="match status" value="1"/>
</dbReference>
<dbReference type="Pfam" id="PF24793">
    <property type="entry name" value="GINT1_N"/>
    <property type="match status" value="1"/>
</dbReference>
<feature type="domain" description="Glucosamine inositolphosphorylceramide transferase 1 N-terminal" evidence="2">
    <location>
        <begin position="269"/>
        <end position="428"/>
    </location>
</feature>
<proteinExistence type="predicted"/>
<reference evidence="3 4" key="1">
    <citation type="submission" date="2022-10" db="EMBL/GenBank/DDBJ databases">
        <title>Sphingomonas sp.</title>
        <authorList>
            <person name="Jin C."/>
        </authorList>
    </citation>
    <scope>NUCLEOTIDE SEQUENCE [LARGE SCALE GENOMIC DNA]</scope>
    <source>
        <strain evidence="3 4">BN140010</strain>
    </source>
</reference>
<comment type="caution">
    <text evidence="3">The sequence shown here is derived from an EMBL/GenBank/DDBJ whole genome shotgun (WGS) entry which is preliminary data.</text>
</comment>
<dbReference type="Proteomes" id="UP001526246">
    <property type="component" value="Unassembled WGS sequence"/>
</dbReference>
<dbReference type="RefSeq" id="WP_264881910.1">
    <property type="nucleotide sequence ID" value="NZ_JAPDOB010000001.1"/>
</dbReference>
<evidence type="ECO:0000259" key="2">
    <source>
        <dbReference type="Pfam" id="PF24793"/>
    </source>
</evidence>
<dbReference type="InterPro" id="IPR056442">
    <property type="entry name" value="GINT1_N"/>
</dbReference>
<evidence type="ECO:0000313" key="3">
    <source>
        <dbReference type="EMBL" id="MCW3797597.1"/>
    </source>
</evidence>
<feature type="region of interest" description="Disordered" evidence="1">
    <location>
        <begin position="1"/>
        <end position="27"/>
    </location>
</feature>
<keyword evidence="4" id="KW-1185">Reference proteome</keyword>
<dbReference type="EMBL" id="JAPDOB010000001">
    <property type="protein sequence ID" value="MCW3797597.1"/>
    <property type="molecule type" value="Genomic_DNA"/>
</dbReference>
<evidence type="ECO:0000256" key="1">
    <source>
        <dbReference type="SAM" id="MobiDB-lite"/>
    </source>
</evidence>
<protein>
    <recommendedName>
        <fullName evidence="2">Glucosamine inositolphosphorylceramide transferase 1 N-terminal domain-containing protein</fullName>
    </recommendedName>
</protein>
<dbReference type="InterPro" id="IPR023296">
    <property type="entry name" value="Glyco_hydro_beta-prop_sf"/>
</dbReference>
<sequence length="482" mass="54690">MQSLPPEFAEVPVKRWPGNEPPGDGGDVRRCDLDFVLHFGTGEPHGELHDLARHGVWAFHFGDPQEPSRNPPGFWEVYRRKPVTAAALTQWSKDGREQRTLHSGFFETDATSYRRNRDQLLSAAAAWPAQVCKHLRLTGSVQTTDQVKPPLLGQQEVPSSFDLLNLWWRQATASLRKQYRSLFRHQQWRIGIVDAPIEQVAGLSGGGGEMPVRWLSNPPGRFLADPFAVELEDGNGGSALLLAEDYSWSKARGRISAVLLNEPAPSQPEIIFDLPYHMSYPYVFWHDGRLFCVPETNEARQVSLYAYDQANMTWARERVLIEGRRLADSTLLQWQGCWWLFATDEEDQSLVNLHAWMAPNLRGPWREHPANPLKSDIRSSRPAGRPFVYKGALYRPAQDCSLVYGGAVAVNRVDCLTPTQFRETTVHVVRPFREWHVRDGLHTLCAMGERTVIDACQEVFVGRALKAALARKVKRVSFPRVR</sequence>
<accession>A0ABT3JEU3</accession>
<name>A0ABT3JEU3_9SPHN</name>
<gene>
    <name evidence="3" type="ORF">OMW55_07245</name>
</gene>
<organism evidence="3 4">
    <name type="scientific">Sphingomonas arvum</name>
    <dbReference type="NCBI Taxonomy" id="2992113"/>
    <lineage>
        <taxon>Bacteria</taxon>
        <taxon>Pseudomonadati</taxon>
        <taxon>Pseudomonadota</taxon>
        <taxon>Alphaproteobacteria</taxon>
        <taxon>Sphingomonadales</taxon>
        <taxon>Sphingomonadaceae</taxon>
        <taxon>Sphingomonas</taxon>
    </lineage>
</organism>